<dbReference type="RefSeq" id="WP_123047043.1">
    <property type="nucleotide sequence ID" value="NZ_PTJO01000001.1"/>
</dbReference>
<dbReference type="SUPFAM" id="SSF103473">
    <property type="entry name" value="MFS general substrate transporter"/>
    <property type="match status" value="1"/>
</dbReference>
<feature type="domain" description="Major facilitator superfamily (MFS) profile" evidence="7">
    <location>
        <begin position="22"/>
        <end position="468"/>
    </location>
</feature>
<comment type="caution">
    <text evidence="8">The sequence shown here is derived from an EMBL/GenBank/DDBJ whole genome shotgun (WGS) entry which is preliminary data.</text>
</comment>
<feature type="transmembrane region" description="Helical" evidence="6">
    <location>
        <begin position="343"/>
        <end position="366"/>
    </location>
</feature>
<feature type="transmembrane region" description="Helical" evidence="6">
    <location>
        <begin position="416"/>
        <end position="435"/>
    </location>
</feature>
<evidence type="ECO:0000313" key="8">
    <source>
        <dbReference type="EMBL" id="RNE49999.1"/>
    </source>
</evidence>
<evidence type="ECO:0000313" key="9">
    <source>
        <dbReference type="Proteomes" id="UP000266975"/>
    </source>
</evidence>
<dbReference type="PROSITE" id="PS50850">
    <property type="entry name" value="MFS"/>
    <property type="match status" value="1"/>
</dbReference>
<keyword evidence="9" id="KW-1185">Reference proteome</keyword>
<dbReference type="EMBL" id="PTJO01000001">
    <property type="protein sequence ID" value="RNE49999.1"/>
    <property type="molecule type" value="Genomic_DNA"/>
</dbReference>
<feature type="transmembrane region" description="Helical" evidence="6">
    <location>
        <begin position="447"/>
        <end position="465"/>
    </location>
</feature>
<dbReference type="PANTHER" id="PTHR42718">
    <property type="entry name" value="MAJOR FACILITATOR SUPERFAMILY MULTIDRUG TRANSPORTER MFSC"/>
    <property type="match status" value="1"/>
</dbReference>
<evidence type="ECO:0000256" key="2">
    <source>
        <dbReference type="ARBA" id="ARBA00022448"/>
    </source>
</evidence>
<evidence type="ECO:0000256" key="3">
    <source>
        <dbReference type="ARBA" id="ARBA00022692"/>
    </source>
</evidence>
<dbReference type="Gene3D" id="1.20.1250.20">
    <property type="entry name" value="MFS general substrate transporter like domains"/>
    <property type="match status" value="2"/>
</dbReference>
<feature type="transmembrane region" description="Helical" evidence="6">
    <location>
        <begin position="21"/>
        <end position="40"/>
    </location>
</feature>
<feature type="transmembrane region" description="Helical" evidence="6">
    <location>
        <begin position="60"/>
        <end position="76"/>
    </location>
</feature>
<feature type="transmembrane region" description="Helical" evidence="6">
    <location>
        <begin position="146"/>
        <end position="170"/>
    </location>
</feature>
<feature type="transmembrane region" description="Helical" evidence="6">
    <location>
        <begin position="308"/>
        <end position="331"/>
    </location>
</feature>
<feature type="transmembrane region" description="Helical" evidence="6">
    <location>
        <begin position="275"/>
        <end position="296"/>
    </location>
</feature>
<gene>
    <name evidence="8" type="ORF">C5L39_01105</name>
</gene>
<reference evidence="8 9" key="1">
    <citation type="submission" date="2018-02" db="EMBL/GenBank/DDBJ databases">
        <title>Corynebacterium alimpuense sp. nov., a marine obligate actinomycete isolated from sediments of Valparaiso bay, Chile.</title>
        <authorList>
            <person name="Claverias F."/>
            <person name="Gonzales-Siles L."/>
            <person name="Salva-Serra F."/>
            <person name="Inganaes E."/>
            <person name="Molin K."/>
            <person name="Cumsille A."/>
            <person name="Undabarrena A."/>
            <person name="Couve E."/>
            <person name="Moore E.R.B."/>
            <person name="Gomila M."/>
            <person name="Camara B."/>
        </authorList>
    </citation>
    <scope>NUCLEOTIDE SEQUENCE [LARGE SCALE GENOMIC DNA]</scope>
    <source>
        <strain evidence="8 9">CCUG 69366</strain>
    </source>
</reference>
<keyword evidence="2" id="KW-0813">Transport</keyword>
<keyword evidence="3 6" id="KW-0812">Transmembrane</keyword>
<dbReference type="GO" id="GO:0005886">
    <property type="term" value="C:plasma membrane"/>
    <property type="evidence" value="ECO:0007669"/>
    <property type="project" value="UniProtKB-SubCell"/>
</dbReference>
<sequence length="479" mass="49579">MSNSTTSTTTTQTTPNITARSVVGFLVFCEIASGFVQGYYPALLADIAANLQVSDADITWFLTVQTLSAAVSVPLLSKLGDIYGHRRILRIATLCVLIGVFITALLPSYPVVLAARILVGPLAVWLPLEIALVHNRISGHTARASIGILAASLTGGAIFGTISSGLISAFSPSLTLTLMVPVVLVVGSVFAVFFKVPESTHLTKSTIDIPGFIGLSIAMVALLFGLRLASSSGFSSGSTLGTLAVALLVFTLWVKWELKTESPAVDIRMIVSGRLGPIYLTAFLFGMVLFGTQSPITTFLSADPDQVGYGFAGSASTASAVIAVITIMATIGASLFAPISRKIGIRAVLITGAVLPAGAWIFQIIWHTELWHIVSANAVGGIGMGLLMGALPALLAELAPTGSTGIAAGIYNSLRTLGGAAAGAIFALVLASFTAEGELVSDLGGYLTIWAISAAAFIIAIIALSRMQLPDTSLQSTNH</sequence>
<keyword evidence="5 6" id="KW-0472">Membrane</keyword>
<organism evidence="8 9">
    <name type="scientific">Corynebacterium alimapuense</name>
    <dbReference type="NCBI Taxonomy" id="1576874"/>
    <lineage>
        <taxon>Bacteria</taxon>
        <taxon>Bacillati</taxon>
        <taxon>Actinomycetota</taxon>
        <taxon>Actinomycetes</taxon>
        <taxon>Mycobacteriales</taxon>
        <taxon>Corynebacteriaceae</taxon>
        <taxon>Corynebacterium</taxon>
    </lineage>
</organism>
<dbReference type="InterPro" id="IPR020846">
    <property type="entry name" value="MFS_dom"/>
</dbReference>
<feature type="transmembrane region" description="Helical" evidence="6">
    <location>
        <begin position="234"/>
        <end position="254"/>
    </location>
</feature>
<evidence type="ECO:0000256" key="4">
    <source>
        <dbReference type="ARBA" id="ARBA00022989"/>
    </source>
</evidence>
<dbReference type="Pfam" id="PF07690">
    <property type="entry name" value="MFS_1"/>
    <property type="match status" value="1"/>
</dbReference>
<dbReference type="Proteomes" id="UP000266975">
    <property type="component" value="Unassembled WGS sequence"/>
</dbReference>
<dbReference type="GO" id="GO:0022857">
    <property type="term" value="F:transmembrane transporter activity"/>
    <property type="evidence" value="ECO:0007669"/>
    <property type="project" value="InterPro"/>
</dbReference>
<feature type="transmembrane region" description="Helical" evidence="6">
    <location>
        <begin position="88"/>
        <end position="107"/>
    </location>
</feature>
<evidence type="ECO:0000256" key="6">
    <source>
        <dbReference type="SAM" id="Phobius"/>
    </source>
</evidence>
<evidence type="ECO:0000256" key="1">
    <source>
        <dbReference type="ARBA" id="ARBA00004651"/>
    </source>
</evidence>
<protein>
    <submittedName>
        <fullName evidence="8">MFS transporter</fullName>
    </submittedName>
</protein>
<name>A0A3M8KAV6_9CORY</name>
<dbReference type="OrthoDB" id="9787026at2"/>
<feature type="transmembrane region" description="Helical" evidence="6">
    <location>
        <begin position="206"/>
        <end position="228"/>
    </location>
</feature>
<feature type="transmembrane region" description="Helical" evidence="6">
    <location>
        <begin position="176"/>
        <end position="194"/>
    </location>
</feature>
<comment type="subcellular location">
    <subcellularLocation>
        <location evidence="1">Cell membrane</location>
        <topology evidence="1">Multi-pass membrane protein</topology>
    </subcellularLocation>
</comment>
<dbReference type="AlphaFoldDB" id="A0A3M8KAV6"/>
<accession>A0A3M8KAV6</accession>
<proteinExistence type="predicted"/>
<dbReference type="InterPro" id="IPR036259">
    <property type="entry name" value="MFS_trans_sf"/>
</dbReference>
<dbReference type="PANTHER" id="PTHR42718:SF9">
    <property type="entry name" value="MAJOR FACILITATOR SUPERFAMILY MULTIDRUG TRANSPORTER MFSC"/>
    <property type="match status" value="1"/>
</dbReference>
<evidence type="ECO:0000256" key="5">
    <source>
        <dbReference type="ARBA" id="ARBA00023136"/>
    </source>
</evidence>
<feature type="transmembrane region" description="Helical" evidence="6">
    <location>
        <begin position="372"/>
        <end position="395"/>
    </location>
</feature>
<evidence type="ECO:0000259" key="7">
    <source>
        <dbReference type="PROSITE" id="PS50850"/>
    </source>
</evidence>
<dbReference type="InterPro" id="IPR011701">
    <property type="entry name" value="MFS"/>
</dbReference>
<feature type="transmembrane region" description="Helical" evidence="6">
    <location>
        <begin position="113"/>
        <end position="134"/>
    </location>
</feature>
<keyword evidence="4 6" id="KW-1133">Transmembrane helix</keyword>